<dbReference type="Proteomes" id="UP000245073">
    <property type="component" value="Unassembled WGS sequence"/>
</dbReference>
<evidence type="ECO:0000313" key="2">
    <source>
        <dbReference type="Proteomes" id="UP000245073"/>
    </source>
</evidence>
<evidence type="ECO:0000313" key="1">
    <source>
        <dbReference type="EMBL" id="PVM88826.1"/>
    </source>
</evidence>
<dbReference type="AlphaFoldDB" id="A0A2T9JYM8"/>
<comment type="caution">
    <text evidence="1">The sequence shown here is derived from an EMBL/GenBank/DDBJ whole genome shotgun (WGS) entry which is preliminary data.</text>
</comment>
<proteinExistence type="predicted"/>
<gene>
    <name evidence="1" type="ORF">DDF67_12665</name>
</gene>
<organism evidence="1 2">
    <name type="scientific">Caulobacter endophyticus</name>
    <dbReference type="NCBI Taxonomy" id="2172652"/>
    <lineage>
        <taxon>Bacteria</taxon>
        <taxon>Pseudomonadati</taxon>
        <taxon>Pseudomonadota</taxon>
        <taxon>Alphaproteobacteria</taxon>
        <taxon>Caulobacterales</taxon>
        <taxon>Caulobacteraceae</taxon>
        <taxon>Caulobacter</taxon>
    </lineage>
</organism>
<protein>
    <submittedName>
        <fullName evidence="1">Uncharacterized protein</fullName>
    </submittedName>
</protein>
<reference evidence="1 2" key="1">
    <citation type="submission" date="2018-04" db="EMBL/GenBank/DDBJ databases">
        <title>The genome sequence of Caulobacter sp. 744.</title>
        <authorList>
            <person name="Gao J."/>
            <person name="Sun J."/>
        </authorList>
    </citation>
    <scope>NUCLEOTIDE SEQUENCE [LARGE SCALE GENOMIC DNA]</scope>
    <source>
        <strain evidence="1 2">774</strain>
    </source>
</reference>
<dbReference type="EMBL" id="QDKQ01000044">
    <property type="protein sequence ID" value="PVM88826.1"/>
    <property type="molecule type" value="Genomic_DNA"/>
</dbReference>
<name>A0A2T9JYM8_9CAUL</name>
<sequence length="91" mass="9825">MSLCEGPVDRVGAKLERRLSAFPGKLSDVRVASLPAPEGAKVRLSFRASAADLEGWLSSTAAPAIFYEEVRVSALEDQRFLVEMTGEVPCD</sequence>
<keyword evidence="2" id="KW-1185">Reference proteome</keyword>
<accession>A0A2T9JYM8</accession>